<protein>
    <recommendedName>
        <fullName evidence="15">Ribonuclease 3</fullName>
        <ecNumber evidence="15">3.1.26.3</ecNumber>
    </recommendedName>
    <alternativeName>
        <fullName evidence="15">Ribonuclease III</fullName>
        <shortName evidence="15">RNase III</shortName>
    </alternativeName>
</protein>
<dbReference type="OrthoDB" id="9805026at2"/>
<evidence type="ECO:0000256" key="3">
    <source>
        <dbReference type="ARBA" id="ARBA00010183"/>
    </source>
</evidence>
<feature type="binding site" evidence="15">
    <location>
        <position position="43"/>
    </location>
    <ligand>
        <name>Mg(2+)</name>
        <dbReference type="ChEBI" id="CHEBI:18420"/>
    </ligand>
</feature>
<comment type="caution">
    <text evidence="18">The sequence shown here is derived from an EMBL/GenBank/DDBJ whole genome shotgun (WGS) entry which is preliminary data.</text>
</comment>
<dbReference type="GO" id="GO:0019843">
    <property type="term" value="F:rRNA binding"/>
    <property type="evidence" value="ECO:0007669"/>
    <property type="project" value="UniProtKB-KW"/>
</dbReference>
<proteinExistence type="inferred from homology"/>
<keyword evidence="11 15" id="KW-0255">Endonuclease</keyword>
<comment type="cofactor">
    <cofactor evidence="15">
        <name>Mg(2+)</name>
        <dbReference type="ChEBI" id="CHEBI:18420"/>
    </cofactor>
</comment>
<dbReference type="InterPro" id="IPR014720">
    <property type="entry name" value="dsRBD_dom"/>
</dbReference>
<dbReference type="PROSITE" id="PS00517">
    <property type="entry name" value="RNASE_3_1"/>
    <property type="match status" value="1"/>
</dbReference>
<accession>A0A552X3I8</accession>
<evidence type="ECO:0000259" key="17">
    <source>
        <dbReference type="PROSITE" id="PS50142"/>
    </source>
</evidence>
<dbReference type="FunFam" id="1.10.1520.10:FF:000001">
    <property type="entry name" value="Ribonuclease 3"/>
    <property type="match status" value="1"/>
</dbReference>
<evidence type="ECO:0000313" key="19">
    <source>
        <dbReference type="Proteomes" id="UP000320359"/>
    </source>
</evidence>
<keyword evidence="8 15" id="KW-0819">tRNA processing</keyword>
<dbReference type="Pfam" id="PF14622">
    <property type="entry name" value="Ribonucleas_3_3"/>
    <property type="match status" value="1"/>
</dbReference>
<keyword evidence="19" id="KW-1185">Reference proteome</keyword>
<dbReference type="Gene3D" id="3.30.160.20">
    <property type="match status" value="1"/>
</dbReference>
<organism evidence="18 19">
    <name type="scientific">Aliidiomarina halalkaliphila</name>
    <dbReference type="NCBI Taxonomy" id="2593535"/>
    <lineage>
        <taxon>Bacteria</taxon>
        <taxon>Pseudomonadati</taxon>
        <taxon>Pseudomonadota</taxon>
        <taxon>Gammaproteobacteria</taxon>
        <taxon>Alteromonadales</taxon>
        <taxon>Idiomarinaceae</taxon>
        <taxon>Aliidiomarina</taxon>
    </lineage>
</organism>
<reference evidence="18 19" key="1">
    <citation type="submission" date="2019-07" db="EMBL/GenBank/DDBJ databases">
        <authorList>
            <person name="Yang M."/>
            <person name="Zhao D."/>
            <person name="Xiang H."/>
        </authorList>
    </citation>
    <scope>NUCLEOTIDE SEQUENCE [LARGE SCALE GENOMIC DNA]</scope>
    <source>
        <strain evidence="18 19">IM1326</strain>
    </source>
</reference>
<feature type="domain" description="DRBM" evidence="16">
    <location>
        <begin position="157"/>
        <end position="227"/>
    </location>
</feature>
<dbReference type="Pfam" id="PF00035">
    <property type="entry name" value="dsrm"/>
    <property type="match status" value="1"/>
</dbReference>
<dbReference type="GO" id="GO:0042802">
    <property type="term" value="F:identical protein binding"/>
    <property type="evidence" value="ECO:0007669"/>
    <property type="project" value="UniProtKB-ARBA"/>
</dbReference>
<dbReference type="SMART" id="SM00358">
    <property type="entry name" value="DSRM"/>
    <property type="match status" value="1"/>
</dbReference>
<keyword evidence="9 15" id="KW-0540">Nuclease</keyword>
<evidence type="ECO:0000256" key="15">
    <source>
        <dbReference type="HAMAP-Rule" id="MF_00104"/>
    </source>
</evidence>
<comment type="similarity">
    <text evidence="3">Belongs to the ribonuclease III family.</text>
</comment>
<keyword evidence="7 15" id="KW-0507">mRNA processing</keyword>
<dbReference type="Gene3D" id="1.10.1520.10">
    <property type="entry name" value="Ribonuclease III domain"/>
    <property type="match status" value="1"/>
</dbReference>
<evidence type="ECO:0000256" key="10">
    <source>
        <dbReference type="ARBA" id="ARBA00022723"/>
    </source>
</evidence>
<dbReference type="SUPFAM" id="SSF69065">
    <property type="entry name" value="RNase III domain-like"/>
    <property type="match status" value="1"/>
</dbReference>
<feature type="active site" evidence="15">
    <location>
        <position position="47"/>
    </location>
</feature>
<dbReference type="NCBIfam" id="TIGR02191">
    <property type="entry name" value="RNaseIII"/>
    <property type="match status" value="1"/>
</dbReference>
<dbReference type="RefSeq" id="WP_143234022.1">
    <property type="nucleotide sequence ID" value="NZ_VJWL01000001.1"/>
</dbReference>
<dbReference type="PANTHER" id="PTHR11207">
    <property type="entry name" value="RIBONUCLEASE III"/>
    <property type="match status" value="1"/>
</dbReference>
<name>A0A552X3I8_9GAMM</name>
<evidence type="ECO:0000256" key="9">
    <source>
        <dbReference type="ARBA" id="ARBA00022722"/>
    </source>
</evidence>
<dbReference type="EC" id="3.1.26.3" evidence="15"/>
<dbReference type="EMBL" id="VJWL01000001">
    <property type="protein sequence ID" value="TRW49600.1"/>
    <property type="molecule type" value="Genomic_DNA"/>
</dbReference>
<dbReference type="SUPFAM" id="SSF54768">
    <property type="entry name" value="dsRNA-binding domain-like"/>
    <property type="match status" value="1"/>
</dbReference>
<evidence type="ECO:0000256" key="13">
    <source>
        <dbReference type="ARBA" id="ARBA00022842"/>
    </source>
</evidence>
<keyword evidence="6 15" id="KW-0698">rRNA processing</keyword>
<dbReference type="GO" id="GO:0004525">
    <property type="term" value="F:ribonuclease III activity"/>
    <property type="evidence" value="ECO:0007669"/>
    <property type="project" value="UniProtKB-UniRule"/>
</dbReference>
<dbReference type="AlphaFoldDB" id="A0A552X3I8"/>
<keyword evidence="12 15" id="KW-0378">Hydrolase</keyword>
<comment type="subunit">
    <text evidence="4 15">Homodimer.</text>
</comment>
<dbReference type="GO" id="GO:0006397">
    <property type="term" value="P:mRNA processing"/>
    <property type="evidence" value="ECO:0007669"/>
    <property type="project" value="UniProtKB-UniRule"/>
</dbReference>
<comment type="subcellular location">
    <subcellularLocation>
        <location evidence="2 15">Cytoplasm</location>
    </subcellularLocation>
</comment>
<dbReference type="SMART" id="SM00535">
    <property type="entry name" value="RIBOc"/>
    <property type="match status" value="1"/>
</dbReference>
<dbReference type="CDD" id="cd00593">
    <property type="entry name" value="RIBOc"/>
    <property type="match status" value="1"/>
</dbReference>
<dbReference type="InterPro" id="IPR000999">
    <property type="entry name" value="RNase_III_dom"/>
</dbReference>
<dbReference type="GO" id="GO:0003725">
    <property type="term" value="F:double-stranded RNA binding"/>
    <property type="evidence" value="ECO:0007669"/>
    <property type="project" value="TreeGrafter"/>
</dbReference>
<evidence type="ECO:0000256" key="4">
    <source>
        <dbReference type="ARBA" id="ARBA00011738"/>
    </source>
</evidence>
<evidence type="ECO:0000256" key="14">
    <source>
        <dbReference type="ARBA" id="ARBA00022884"/>
    </source>
</evidence>
<evidence type="ECO:0000256" key="6">
    <source>
        <dbReference type="ARBA" id="ARBA00022552"/>
    </source>
</evidence>
<evidence type="ECO:0000256" key="1">
    <source>
        <dbReference type="ARBA" id="ARBA00000109"/>
    </source>
</evidence>
<keyword evidence="5 15" id="KW-0963">Cytoplasm</keyword>
<evidence type="ECO:0000256" key="11">
    <source>
        <dbReference type="ARBA" id="ARBA00022759"/>
    </source>
</evidence>
<dbReference type="GO" id="GO:0046872">
    <property type="term" value="F:metal ion binding"/>
    <property type="evidence" value="ECO:0007669"/>
    <property type="project" value="UniProtKB-KW"/>
</dbReference>
<keyword evidence="15" id="KW-0699">rRNA-binding</keyword>
<dbReference type="GO" id="GO:0006364">
    <property type="term" value="P:rRNA processing"/>
    <property type="evidence" value="ECO:0007669"/>
    <property type="project" value="UniProtKB-UniRule"/>
</dbReference>
<dbReference type="InterPro" id="IPR036389">
    <property type="entry name" value="RNase_III_sf"/>
</dbReference>
<dbReference type="Proteomes" id="UP000320359">
    <property type="component" value="Unassembled WGS sequence"/>
</dbReference>
<dbReference type="InterPro" id="IPR011907">
    <property type="entry name" value="RNase_III"/>
</dbReference>
<feature type="binding site" evidence="15">
    <location>
        <position position="116"/>
    </location>
    <ligand>
        <name>Mg(2+)</name>
        <dbReference type="ChEBI" id="CHEBI:18420"/>
    </ligand>
</feature>
<evidence type="ECO:0000256" key="5">
    <source>
        <dbReference type="ARBA" id="ARBA00022490"/>
    </source>
</evidence>
<gene>
    <name evidence="15" type="primary">rnc</name>
    <name evidence="18" type="ORF">FM042_01670</name>
</gene>
<evidence type="ECO:0000256" key="12">
    <source>
        <dbReference type="ARBA" id="ARBA00022801"/>
    </source>
</evidence>
<dbReference type="CDD" id="cd10845">
    <property type="entry name" value="DSRM_RNAse_III_family"/>
    <property type="match status" value="1"/>
</dbReference>
<evidence type="ECO:0000313" key="18">
    <source>
        <dbReference type="EMBL" id="TRW49600.1"/>
    </source>
</evidence>
<feature type="active site" evidence="15">
    <location>
        <position position="119"/>
    </location>
</feature>
<dbReference type="GO" id="GO:0005737">
    <property type="term" value="C:cytoplasm"/>
    <property type="evidence" value="ECO:0007669"/>
    <property type="project" value="UniProtKB-SubCell"/>
</dbReference>
<dbReference type="FunFam" id="3.30.160.20:FF:000003">
    <property type="entry name" value="Ribonuclease 3"/>
    <property type="match status" value="1"/>
</dbReference>
<keyword evidence="13 15" id="KW-0460">Magnesium</keyword>
<dbReference type="GO" id="GO:0010468">
    <property type="term" value="P:regulation of gene expression"/>
    <property type="evidence" value="ECO:0007669"/>
    <property type="project" value="TreeGrafter"/>
</dbReference>
<keyword evidence="14 15" id="KW-0694">RNA-binding</keyword>
<evidence type="ECO:0000256" key="7">
    <source>
        <dbReference type="ARBA" id="ARBA00022664"/>
    </source>
</evidence>
<dbReference type="PANTHER" id="PTHR11207:SF0">
    <property type="entry name" value="RIBONUCLEASE 3"/>
    <property type="match status" value="1"/>
</dbReference>
<evidence type="ECO:0000259" key="16">
    <source>
        <dbReference type="PROSITE" id="PS50137"/>
    </source>
</evidence>
<evidence type="ECO:0000256" key="8">
    <source>
        <dbReference type="ARBA" id="ARBA00022694"/>
    </source>
</evidence>
<dbReference type="PROSITE" id="PS50137">
    <property type="entry name" value="DS_RBD"/>
    <property type="match status" value="1"/>
</dbReference>
<comment type="function">
    <text evidence="15">Digests double-stranded RNA. Involved in the processing of primary rRNA transcript to yield the immediate precursors to the large and small rRNAs (23S and 16S). Processes some mRNAs, and tRNAs when they are encoded in the rRNA operon. Processes pre-crRNA and tracrRNA of type II CRISPR loci if present in the organism.</text>
</comment>
<feature type="domain" description="RNase III" evidence="17">
    <location>
        <begin position="8"/>
        <end position="130"/>
    </location>
</feature>
<dbReference type="GO" id="GO:0008033">
    <property type="term" value="P:tRNA processing"/>
    <property type="evidence" value="ECO:0007669"/>
    <property type="project" value="UniProtKB-KW"/>
</dbReference>
<evidence type="ECO:0000256" key="2">
    <source>
        <dbReference type="ARBA" id="ARBA00004496"/>
    </source>
</evidence>
<dbReference type="PROSITE" id="PS50142">
    <property type="entry name" value="RNASE_3_2"/>
    <property type="match status" value="1"/>
</dbReference>
<dbReference type="HAMAP" id="MF_00104">
    <property type="entry name" value="RNase_III"/>
    <property type="match status" value="1"/>
</dbReference>
<sequence>MSLTEAQRRDIERRIGYSFNDKGYLQQALTHRSASNAHYERLEFLGDSILSVVIAEALYHQFPKAAEGDLSRMRATLVCGTMLAKIARQFDLGEFLILGPGEMKSGGHRRESILSDTVEAIIGAIFLDSDMHKAQEMVRQWFKPLLKDIKPGNNQKDPKTRLQEFLQGRQCGLPVYEVERTEGQAHNQKFTVRCTVDLLADPVLATGTSRRKAEQAAAAQTIELLAEQTGSKELS</sequence>
<feature type="binding site" evidence="15">
    <location>
        <position position="119"/>
    </location>
    <ligand>
        <name>Mg(2+)</name>
        <dbReference type="ChEBI" id="CHEBI:18420"/>
    </ligand>
</feature>
<comment type="catalytic activity">
    <reaction evidence="1 15">
        <text>Endonucleolytic cleavage to 5'-phosphomonoester.</text>
        <dbReference type="EC" id="3.1.26.3"/>
    </reaction>
</comment>
<keyword evidence="10 15" id="KW-0479">Metal-binding</keyword>